<proteinExistence type="predicted"/>
<dbReference type="EMBL" id="GG662663">
    <property type="protein sequence ID" value="EAR97481.1"/>
    <property type="molecule type" value="Genomic_DNA"/>
</dbReference>
<evidence type="ECO:0000256" key="1">
    <source>
        <dbReference type="SAM" id="MobiDB-lite"/>
    </source>
</evidence>
<dbReference type="InterPro" id="IPR028008">
    <property type="entry name" value="DUF4441"/>
</dbReference>
<sequence length="257" mass="30463">MSSSFQNSQQVSQIQQFNLEKDIQDGFSIALFLQIAQQVAAENISENKSQSYSTQSARQEQSLSKPQLESMSQIKNNDMFQSSYETDNSSDIVVEIEEYQEDTERENDEKCYESDDNDDQEDSKYYFAIKKSNIMKNILKSFQRYIESEKNQERQKEFCRLANKSYSYSQLKKLINRNLKAYGKRWNMKAKHMIEKASFNMLLKYFLENINQIWLEKSKVQNKDEHLKVVQFMLDAIENPSSSQKLHFYQKKKTILK</sequence>
<feature type="region of interest" description="Disordered" evidence="1">
    <location>
        <begin position="50"/>
        <end position="71"/>
    </location>
</feature>
<gene>
    <name evidence="2" type="ORF">TTHERM_00437300</name>
</gene>
<accession>I7LV92</accession>
<dbReference type="RefSeq" id="XP_001017726.1">
    <property type="nucleotide sequence ID" value="XM_001017726.1"/>
</dbReference>
<feature type="region of interest" description="Disordered" evidence="1">
    <location>
        <begin position="98"/>
        <end position="120"/>
    </location>
</feature>
<dbReference type="InParanoid" id="I7LV92"/>
<keyword evidence="3" id="KW-1185">Reference proteome</keyword>
<protein>
    <submittedName>
        <fullName evidence="2">Uncharacterized protein</fullName>
    </submittedName>
</protein>
<dbReference type="Proteomes" id="UP000009168">
    <property type="component" value="Unassembled WGS sequence"/>
</dbReference>
<dbReference type="HOGENOM" id="CLU_093671_0_0_1"/>
<dbReference type="KEGG" id="tet:TTHERM_00437300"/>
<name>I7LV92_TETTS</name>
<reference evidence="3" key="1">
    <citation type="journal article" date="2006" name="PLoS Biol.">
        <title>Macronuclear genome sequence of the ciliate Tetrahymena thermophila, a model eukaryote.</title>
        <authorList>
            <person name="Eisen J.A."/>
            <person name="Coyne R.S."/>
            <person name="Wu M."/>
            <person name="Wu D."/>
            <person name="Thiagarajan M."/>
            <person name="Wortman J.R."/>
            <person name="Badger J.H."/>
            <person name="Ren Q."/>
            <person name="Amedeo P."/>
            <person name="Jones K.M."/>
            <person name="Tallon L.J."/>
            <person name="Delcher A.L."/>
            <person name="Salzberg S.L."/>
            <person name="Silva J.C."/>
            <person name="Haas B.J."/>
            <person name="Majoros W.H."/>
            <person name="Farzad M."/>
            <person name="Carlton J.M."/>
            <person name="Smith R.K. Jr."/>
            <person name="Garg J."/>
            <person name="Pearlman R.E."/>
            <person name="Karrer K.M."/>
            <person name="Sun L."/>
            <person name="Manning G."/>
            <person name="Elde N.C."/>
            <person name="Turkewitz A.P."/>
            <person name="Asai D.J."/>
            <person name="Wilkes D.E."/>
            <person name="Wang Y."/>
            <person name="Cai H."/>
            <person name="Collins K."/>
            <person name="Stewart B.A."/>
            <person name="Lee S.R."/>
            <person name="Wilamowska K."/>
            <person name="Weinberg Z."/>
            <person name="Ruzzo W.L."/>
            <person name="Wloga D."/>
            <person name="Gaertig J."/>
            <person name="Frankel J."/>
            <person name="Tsao C.-C."/>
            <person name="Gorovsky M.A."/>
            <person name="Keeling P.J."/>
            <person name="Waller R.F."/>
            <person name="Patron N.J."/>
            <person name="Cherry J.M."/>
            <person name="Stover N.A."/>
            <person name="Krieger C.J."/>
            <person name="del Toro C."/>
            <person name="Ryder H.F."/>
            <person name="Williamson S.C."/>
            <person name="Barbeau R.A."/>
            <person name="Hamilton E.P."/>
            <person name="Orias E."/>
        </authorList>
    </citation>
    <scope>NUCLEOTIDE SEQUENCE [LARGE SCALE GENOMIC DNA]</scope>
    <source>
        <strain evidence="3">SB210</strain>
    </source>
</reference>
<evidence type="ECO:0000313" key="2">
    <source>
        <dbReference type="EMBL" id="EAR97481.1"/>
    </source>
</evidence>
<evidence type="ECO:0000313" key="3">
    <source>
        <dbReference type="Proteomes" id="UP000009168"/>
    </source>
</evidence>
<organism evidence="2 3">
    <name type="scientific">Tetrahymena thermophila (strain SB210)</name>
    <dbReference type="NCBI Taxonomy" id="312017"/>
    <lineage>
        <taxon>Eukaryota</taxon>
        <taxon>Sar</taxon>
        <taxon>Alveolata</taxon>
        <taxon>Ciliophora</taxon>
        <taxon>Intramacronucleata</taxon>
        <taxon>Oligohymenophorea</taxon>
        <taxon>Hymenostomatida</taxon>
        <taxon>Tetrahymenina</taxon>
        <taxon>Tetrahymenidae</taxon>
        <taxon>Tetrahymena</taxon>
    </lineage>
</organism>
<dbReference type="AlphaFoldDB" id="I7LV92"/>
<dbReference type="GeneID" id="7822946"/>
<dbReference type="Pfam" id="PF14536">
    <property type="entry name" value="DUF4441"/>
    <property type="match status" value="1"/>
</dbReference>